<dbReference type="Proteomes" id="UP000002366">
    <property type="component" value="Chromosome"/>
</dbReference>
<dbReference type="KEGG" id="aco:Amico_1035"/>
<keyword evidence="1" id="KW-0812">Transmembrane</keyword>
<protein>
    <submittedName>
        <fullName evidence="2">Uncharacterized protein</fullName>
    </submittedName>
</protein>
<dbReference type="OrthoDB" id="4433at2"/>
<dbReference type="AlphaFoldDB" id="D5EF27"/>
<keyword evidence="1" id="KW-1133">Transmembrane helix</keyword>
<sequence length="162" mass="18281">MYLFWKSTALGSLSLSREGITEFINSLLLPSYACKEVALSRAENSLYIVLSLPHPHNTLEVKMLEEKISASCNEMGLGAHISWTEEKQPIEPRVFPEILKNPLSWTVGAAGLTALIHMRIRGVLWTIVVGALTFVIARFLLSENGQILLHRFINRVKQIIRR</sequence>
<dbReference type="HOGENOM" id="CLU_138355_0_0_0"/>
<evidence type="ECO:0000256" key="1">
    <source>
        <dbReference type="SAM" id="Phobius"/>
    </source>
</evidence>
<evidence type="ECO:0000313" key="3">
    <source>
        <dbReference type="Proteomes" id="UP000002366"/>
    </source>
</evidence>
<keyword evidence="3" id="KW-1185">Reference proteome</keyword>
<gene>
    <name evidence="2" type="ordered locus">Amico_1035</name>
</gene>
<dbReference type="EMBL" id="CP001997">
    <property type="protein sequence ID" value="ADE57159.1"/>
    <property type="molecule type" value="Genomic_DNA"/>
</dbReference>
<name>D5EF27_AMICL</name>
<proteinExistence type="predicted"/>
<dbReference type="STRING" id="572547.Amico_1035"/>
<dbReference type="eggNOG" id="ENOG5033EP0">
    <property type="taxonomic scope" value="Bacteria"/>
</dbReference>
<reference evidence="2 3" key="1">
    <citation type="journal article" date="2010" name="Stand. Genomic Sci.">
        <title>Complete genome sequence of Aminobacterium colombiense type strain (ALA-1).</title>
        <authorList>
            <person name="Chertkov O."/>
            <person name="Sikorski J."/>
            <person name="Brambilla E."/>
            <person name="Lapidus A."/>
            <person name="Copeland A."/>
            <person name="Glavina Del Rio T."/>
            <person name="Nolan M."/>
            <person name="Lucas S."/>
            <person name="Tice H."/>
            <person name="Cheng J.F."/>
            <person name="Han C."/>
            <person name="Detter J.C."/>
            <person name="Bruce D."/>
            <person name="Tapia R."/>
            <person name="Goodwin L."/>
            <person name="Pitluck S."/>
            <person name="Liolios K."/>
            <person name="Ivanova N."/>
            <person name="Mavromatis K."/>
            <person name="Ovchinnikova G."/>
            <person name="Pati A."/>
            <person name="Chen A."/>
            <person name="Palaniappan K."/>
            <person name="Land M."/>
            <person name="Hauser L."/>
            <person name="Chang Y.J."/>
            <person name="Jeffries C.D."/>
            <person name="Spring S."/>
            <person name="Rohde M."/>
            <person name="Goker M."/>
            <person name="Bristow J."/>
            <person name="Eisen J.A."/>
            <person name="Markowitz V."/>
            <person name="Hugenholtz P."/>
            <person name="Kyrpides N.C."/>
            <person name="Klenk H.P."/>
        </authorList>
    </citation>
    <scope>NUCLEOTIDE SEQUENCE [LARGE SCALE GENOMIC DNA]</scope>
    <source>
        <strain evidence="3">DSM 12261 / ALA-1</strain>
    </source>
</reference>
<keyword evidence="1" id="KW-0472">Membrane</keyword>
<dbReference type="RefSeq" id="WP_013048422.1">
    <property type="nucleotide sequence ID" value="NC_014011.1"/>
</dbReference>
<accession>D5EF27</accession>
<organism evidence="2 3">
    <name type="scientific">Aminobacterium colombiense (strain DSM 12261 / ALA-1)</name>
    <dbReference type="NCBI Taxonomy" id="572547"/>
    <lineage>
        <taxon>Bacteria</taxon>
        <taxon>Thermotogati</taxon>
        <taxon>Synergistota</taxon>
        <taxon>Synergistia</taxon>
        <taxon>Synergistales</taxon>
        <taxon>Aminobacteriaceae</taxon>
        <taxon>Aminobacterium</taxon>
    </lineage>
</organism>
<feature type="transmembrane region" description="Helical" evidence="1">
    <location>
        <begin position="122"/>
        <end position="141"/>
    </location>
</feature>
<evidence type="ECO:0000313" key="2">
    <source>
        <dbReference type="EMBL" id="ADE57159.1"/>
    </source>
</evidence>